<feature type="region of interest" description="Disordered" evidence="1">
    <location>
        <begin position="39"/>
        <end position="58"/>
    </location>
</feature>
<comment type="caution">
    <text evidence="2">The sequence shown here is derived from an EMBL/GenBank/DDBJ whole genome shotgun (WGS) entry which is preliminary data.</text>
</comment>
<protein>
    <recommendedName>
        <fullName evidence="4">Inactive poly [ADP-ribose] polymerase SRO2</fullName>
    </recommendedName>
</protein>
<reference evidence="2 3" key="1">
    <citation type="journal article" date="2023" name="G3 (Bethesda)">
        <title>A chromosome-length genome assembly and annotation of blackberry (Rubus argutus, cv. 'Hillquist').</title>
        <authorList>
            <person name="Bruna T."/>
            <person name="Aryal R."/>
            <person name="Dudchenko O."/>
            <person name="Sargent D.J."/>
            <person name="Mead D."/>
            <person name="Buti M."/>
            <person name="Cavallini A."/>
            <person name="Hytonen T."/>
            <person name="Andres J."/>
            <person name="Pham M."/>
            <person name="Weisz D."/>
            <person name="Mascagni F."/>
            <person name="Usai G."/>
            <person name="Natali L."/>
            <person name="Bassil N."/>
            <person name="Fernandez G.E."/>
            <person name="Lomsadze A."/>
            <person name="Armour M."/>
            <person name="Olukolu B."/>
            <person name="Poorten T."/>
            <person name="Britton C."/>
            <person name="Davik J."/>
            <person name="Ashrafi H."/>
            <person name="Aiden E.L."/>
            <person name="Borodovsky M."/>
            <person name="Worthington M."/>
        </authorList>
    </citation>
    <scope>NUCLEOTIDE SEQUENCE [LARGE SCALE GENOMIC DNA]</scope>
    <source>
        <strain evidence="2">PI 553951</strain>
    </source>
</reference>
<evidence type="ECO:0000256" key="1">
    <source>
        <dbReference type="SAM" id="MobiDB-lite"/>
    </source>
</evidence>
<evidence type="ECO:0008006" key="4">
    <source>
        <dbReference type="Google" id="ProtNLM"/>
    </source>
</evidence>
<dbReference type="Gene3D" id="3.90.228.10">
    <property type="match status" value="1"/>
</dbReference>
<gene>
    <name evidence="2" type="ORF">M0R45_025381</name>
</gene>
<dbReference type="AlphaFoldDB" id="A0AAW1WTV8"/>
<dbReference type="PANTHER" id="PTHR32263">
    <property type="entry name" value="INACTIVE POLY [ADP-RIBOSE] POLYMERASE SRO4-RELATED"/>
    <property type="match status" value="1"/>
</dbReference>
<evidence type="ECO:0000313" key="3">
    <source>
        <dbReference type="Proteomes" id="UP001457282"/>
    </source>
</evidence>
<feature type="compositionally biased region" description="Low complexity" evidence="1">
    <location>
        <begin position="41"/>
        <end position="55"/>
    </location>
</feature>
<keyword evidence="3" id="KW-1185">Reference proteome</keyword>
<proteinExistence type="predicted"/>
<dbReference type="EMBL" id="JBEDUW010000005">
    <property type="protein sequence ID" value="KAK9928235.1"/>
    <property type="molecule type" value="Genomic_DNA"/>
</dbReference>
<sequence length="250" mass="27463">MIDVPIIKKLTALGILINMEKIAKDDYLVSTILGDDETLGSDSHSNSSESSSDSSQFGVFTSNGTVRVDEESEEHKMIKVFFILGMGREANVVAVHKNVCSEGSTSQARLERFGSFYKAVAQKHGGNANIVRSWNGDYRDEICEILLNGFSLREPASSDEPYGVGTIHMTPLNCSFDGALCSAADESVLRHILLCRIIFGKTELVSPDSKQLQGSSSLLETQVSSKDEIHKLAIQKWLRLLNATRNFEEA</sequence>
<dbReference type="Proteomes" id="UP001457282">
    <property type="component" value="Unassembled WGS sequence"/>
</dbReference>
<dbReference type="SUPFAM" id="SSF56399">
    <property type="entry name" value="ADP-ribosylation"/>
    <property type="match status" value="1"/>
</dbReference>
<evidence type="ECO:0000313" key="2">
    <source>
        <dbReference type="EMBL" id="KAK9928235.1"/>
    </source>
</evidence>
<accession>A0AAW1WTV8</accession>
<name>A0AAW1WTV8_RUBAR</name>
<dbReference type="InterPro" id="IPR044964">
    <property type="entry name" value="RCD1/SRO1-5"/>
</dbReference>
<organism evidence="2 3">
    <name type="scientific">Rubus argutus</name>
    <name type="common">Southern blackberry</name>
    <dbReference type="NCBI Taxonomy" id="59490"/>
    <lineage>
        <taxon>Eukaryota</taxon>
        <taxon>Viridiplantae</taxon>
        <taxon>Streptophyta</taxon>
        <taxon>Embryophyta</taxon>
        <taxon>Tracheophyta</taxon>
        <taxon>Spermatophyta</taxon>
        <taxon>Magnoliopsida</taxon>
        <taxon>eudicotyledons</taxon>
        <taxon>Gunneridae</taxon>
        <taxon>Pentapetalae</taxon>
        <taxon>rosids</taxon>
        <taxon>fabids</taxon>
        <taxon>Rosales</taxon>
        <taxon>Rosaceae</taxon>
        <taxon>Rosoideae</taxon>
        <taxon>Rosoideae incertae sedis</taxon>
        <taxon>Rubus</taxon>
    </lineage>
</organism>
<dbReference type="PANTHER" id="PTHR32263:SF14">
    <property type="entry name" value="INACTIVE POLY [ADP-RIBOSE] POLYMERASE SRO2-RELATED"/>
    <property type="match status" value="1"/>
</dbReference>